<proteinExistence type="predicted"/>
<feature type="compositionally biased region" description="Basic and acidic residues" evidence="1">
    <location>
        <begin position="83"/>
        <end position="122"/>
    </location>
</feature>
<feature type="compositionally biased region" description="Basic and acidic residues" evidence="1">
    <location>
        <begin position="141"/>
        <end position="194"/>
    </location>
</feature>
<dbReference type="Proteomes" id="UP000199413">
    <property type="component" value="Unassembled WGS sequence"/>
</dbReference>
<keyword evidence="3" id="KW-0732">Signal</keyword>
<evidence type="ECO:0000256" key="1">
    <source>
        <dbReference type="SAM" id="MobiDB-lite"/>
    </source>
</evidence>
<evidence type="ECO:0000256" key="3">
    <source>
        <dbReference type="SAM" id="SignalP"/>
    </source>
</evidence>
<evidence type="ECO:0008006" key="6">
    <source>
        <dbReference type="Google" id="ProtNLM"/>
    </source>
</evidence>
<name>A0A1C6TCJ7_9ACTN</name>
<feature type="transmembrane region" description="Helical" evidence="2">
    <location>
        <begin position="251"/>
        <end position="270"/>
    </location>
</feature>
<dbReference type="EMBL" id="FMHV01000002">
    <property type="protein sequence ID" value="SCL39233.1"/>
    <property type="molecule type" value="Genomic_DNA"/>
</dbReference>
<dbReference type="OrthoDB" id="3406076at2"/>
<sequence>MAMKTLGKVVAGAALGGASLLVFAPGFASADDHHDGEDRDGKVLAKPHAVKAGDKVKLVEICDEPQDDPFVWSKVTGKTALEPARDDKDKDRDHKDRNDTDKAGKDRDHEDWDGKDEHRRDGNGNGEYPKPPTGGWGGMSDDAKADGDGQGHEEHGKEASDGRDWRGHEEHDQGEESRDGDWKGDKDPGEDRWEHERDFVSLGEAWVPKGTEPGTYHLKGSCGEGKLTVLPTGSVDGGDGGMTTTSIDSGLATGGASLIGAAAVGGIVLMRRRRADGLV</sequence>
<evidence type="ECO:0000313" key="5">
    <source>
        <dbReference type="Proteomes" id="UP000199413"/>
    </source>
</evidence>
<accession>A0A1C6TCJ7</accession>
<feature type="chain" id="PRO_5008746644" description="MYXO-CTERM domain-containing protein" evidence="3">
    <location>
        <begin position="31"/>
        <end position="279"/>
    </location>
</feature>
<organism evidence="4 5">
    <name type="scientific">Micromonospora rhizosphaerae</name>
    <dbReference type="NCBI Taxonomy" id="568872"/>
    <lineage>
        <taxon>Bacteria</taxon>
        <taxon>Bacillati</taxon>
        <taxon>Actinomycetota</taxon>
        <taxon>Actinomycetes</taxon>
        <taxon>Micromonosporales</taxon>
        <taxon>Micromonosporaceae</taxon>
        <taxon>Micromonospora</taxon>
    </lineage>
</organism>
<dbReference type="AlphaFoldDB" id="A0A1C6TCJ7"/>
<feature type="region of interest" description="Disordered" evidence="1">
    <location>
        <begin position="65"/>
        <end position="194"/>
    </location>
</feature>
<keyword evidence="5" id="KW-1185">Reference proteome</keyword>
<evidence type="ECO:0000313" key="4">
    <source>
        <dbReference type="EMBL" id="SCL39233.1"/>
    </source>
</evidence>
<protein>
    <recommendedName>
        <fullName evidence="6">MYXO-CTERM domain-containing protein</fullName>
    </recommendedName>
</protein>
<dbReference type="RefSeq" id="WP_091347232.1">
    <property type="nucleotide sequence ID" value="NZ_FMHV01000002.1"/>
</dbReference>
<feature type="signal peptide" evidence="3">
    <location>
        <begin position="1"/>
        <end position="30"/>
    </location>
</feature>
<gene>
    <name evidence="4" type="ORF">GA0070624_6495</name>
</gene>
<keyword evidence="2" id="KW-0812">Transmembrane</keyword>
<reference evidence="5" key="1">
    <citation type="submission" date="2016-06" db="EMBL/GenBank/DDBJ databases">
        <authorList>
            <person name="Varghese N."/>
            <person name="Submissions Spin"/>
        </authorList>
    </citation>
    <scope>NUCLEOTIDE SEQUENCE [LARGE SCALE GENOMIC DNA]</scope>
    <source>
        <strain evidence="5">DSM 45431</strain>
    </source>
</reference>
<evidence type="ECO:0000256" key="2">
    <source>
        <dbReference type="SAM" id="Phobius"/>
    </source>
</evidence>
<keyword evidence="2" id="KW-0472">Membrane</keyword>
<dbReference type="STRING" id="568872.GA0070624_6495"/>
<keyword evidence="2" id="KW-1133">Transmembrane helix</keyword>